<dbReference type="Proteomes" id="UP001374535">
    <property type="component" value="Chromosome 7"/>
</dbReference>
<protein>
    <submittedName>
        <fullName evidence="2">Uncharacterized protein</fullName>
    </submittedName>
</protein>
<evidence type="ECO:0000313" key="2">
    <source>
        <dbReference type="EMBL" id="WVZ03161.1"/>
    </source>
</evidence>
<keyword evidence="3" id="KW-1185">Reference proteome</keyword>
<accession>A0AAQ3N5Y2</accession>
<reference evidence="2 3" key="1">
    <citation type="journal article" date="2023" name="Life. Sci Alliance">
        <title>Evolutionary insights into 3D genome organization and epigenetic landscape of Vigna mungo.</title>
        <authorList>
            <person name="Junaid A."/>
            <person name="Singh B."/>
            <person name="Bhatia S."/>
        </authorList>
    </citation>
    <scope>NUCLEOTIDE SEQUENCE [LARGE SCALE GENOMIC DNA]</scope>
    <source>
        <strain evidence="2">Urdbean</strain>
    </source>
</reference>
<dbReference type="AlphaFoldDB" id="A0AAQ3N5Y2"/>
<gene>
    <name evidence="2" type="ORF">V8G54_023967</name>
</gene>
<feature type="compositionally biased region" description="Low complexity" evidence="1">
    <location>
        <begin position="39"/>
        <end position="55"/>
    </location>
</feature>
<name>A0AAQ3N5Y2_VIGMU</name>
<organism evidence="2 3">
    <name type="scientific">Vigna mungo</name>
    <name type="common">Black gram</name>
    <name type="synonym">Phaseolus mungo</name>
    <dbReference type="NCBI Taxonomy" id="3915"/>
    <lineage>
        <taxon>Eukaryota</taxon>
        <taxon>Viridiplantae</taxon>
        <taxon>Streptophyta</taxon>
        <taxon>Embryophyta</taxon>
        <taxon>Tracheophyta</taxon>
        <taxon>Spermatophyta</taxon>
        <taxon>Magnoliopsida</taxon>
        <taxon>eudicotyledons</taxon>
        <taxon>Gunneridae</taxon>
        <taxon>Pentapetalae</taxon>
        <taxon>rosids</taxon>
        <taxon>fabids</taxon>
        <taxon>Fabales</taxon>
        <taxon>Fabaceae</taxon>
        <taxon>Papilionoideae</taxon>
        <taxon>50 kb inversion clade</taxon>
        <taxon>NPAAA clade</taxon>
        <taxon>indigoferoid/millettioid clade</taxon>
        <taxon>Phaseoleae</taxon>
        <taxon>Vigna</taxon>
    </lineage>
</organism>
<sequence>MCSAARPPLRSRWSRFAPASASSFTHGSEPSPATKRSAVRPSASTASTSRPSPDSRMFLSAGSSAFFAAVHHGVSYSATTSLAMKSAGTQDGSWPSFHSMRYSIPAAASRALLPMMPLTSP</sequence>
<dbReference type="EMBL" id="CP144694">
    <property type="protein sequence ID" value="WVZ03161.1"/>
    <property type="molecule type" value="Genomic_DNA"/>
</dbReference>
<evidence type="ECO:0000313" key="3">
    <source>
        <dbReference type="Proteomes" id="UP001374535"/>
    </source>
</evidence>
<feature type="region of interest" description="Disordered" evidence="1">
    <location>
        <begin position="20"/>
        <end position="55"/>
    </location>
</feature>
<evidence type="ECO:0000256" key="1">
    <source>
        <dbReference type="SAM" id="MobiDB-lite"/>
    </source>
</evidence>
<proteinExistence type="predicted"/>